<protein>
    <recommendedName>
        <fullName evidence="4">glycine--tRNA ligase</fullName>
        <ecNumber evidence="4">6.1.1.14</ecNumber>
    </recommendedName>
    <alternativeName>
        <fullName evidence="12">Diadenosine tetraphosphate synthetase</fullName>
    </alternativeName>
</protein>
<dbReference type="FunCoup" id="A0A078B2L2">
    <property type="interactions" value="531"/>
</dbReference>
<accession>A0A078B2L2</accession>
<dbReference type="OMA" id="MEMQYFV"/>
<evidence type="ECO:0000313" key="14">
    <source>
        <dbReference type="EMBL" id="CDW87462.1"/>
    </source>
</evidence>
<dbReference type="InterPro" id="IPR002315">
    <property type="entry name" value="tRNA-synt_gly"/>
</dbReference>
<dbReference type="Pfam" id="PF00587">
    <property type="entry name" value="tRNA-synt_2b"/>
    <property type="match status" value="1"/>
</dbReference>
<dbReference type="PRINTS" id="PR01043">
    <property type="entry name" value="TRNASYNTHGLY"/>
</dbReference>
<dbReference type="Gene3D" id="3.30.40.230">
    <property type="match status" value="1"/>
</dbReference>
<dbReference type="InterPro" id="IPR002314">
    <property type="entry name" value="aa-tRNA-synt_IIb"/>
</dbReference>
<dbReference type="Proteomes" id="UP000039865">
    <property type="component" value="Unassembled WGS sequence"/>
</dbReference>
<dbReference type="FunFam" id="3.30.930.10:FF:000010">
    <property type="entry name" value="Glycyl-tRNA synthetase 1"/>
    <property type="match status" value="1"/>
</dbReference>
<dbReference type="Pfam" id="PF03129">
    <property type="entry name" value="HGTP_anticodon"/>
    <property type="match status" value="1"/>
</dbReference>
<dbReference type="FunFam" id="3.30.40.230:FF:000001">
    <property type="entry name" value="Glycine--tRNA ligase"/>
    <property type="match status" value="1"/>
</dbReference>
<evidence type="ECO:0000256" key="11">
    <source>
        <dbReference type="ARBA" id="ARBA00023146"/>
    </source>
</evidence>
<dbReference type="GO" id="GO:0070150">
    <property type="term" value="P:mitochondrial glycyl-tRNA aminoacylation"/>
    <property type="evidence" value="ECO:0007669"/>
    <property type="project" value="TreeGrafter"/>
</dbReference>
<evidence type="ECO:0000256" key="10">
    <source>
        <dbReference type="ARBA" id="ARBA00022917"/>
    </source>
</evidence>
<keyword evidence="6 14" id="KW-0436">Ligase</keyword>
<dbReference type="GO" id="GO:0016740">
    <property type="term" value="F:transferase activity"/>
    <property type="evidence" value="ECO:0007669"/>
    <property type="project" value="UniProtKB-KW"/>
</dbReference>
<evidence type="ECO:0000256" key="6">
    <source>
        <dbReference type="ARBA" id="ARBA00022598"/>
    </source>
</evidence>
<dbReference type="PANTHER" id="PTHR10745:SF0">
    <property type="entry name" value="GLYCINE--TRNA LIGASE"/>
    <property type="match status" value="1"/>
</dbReference>
<keyword evidence="5" id="KW-0963">Cytoplasm</keyword>
<comment type="subcellular location">
    <subcellularLocation>
        <location evidence="1">Cytoplasm</location>
    </subcellularLocation>
</comment>
<dbReference type="FunFam" id="3.40.50.800:FF:000004">
    <property type="entry name" value="Glycine--tRNA ligase 2"/>
    <property type="match status" value="1"/>
</dbReference>
<dbReference type="AlphaFoldDB" id="A0A078B2L2"/>
<keyword evidence="10" id="KW-0648">Protein biosynthesis</keyword>
<dbReference type="InterPro" id="IPR036621">
    <property type="entry name" value="Anticodon-bd_dom_sf"/>
</dbReference>
<reference evidence="14 15" key="1">
    <citation type="submission" date="2014-06" db="EMBL/GenBank/DDBJ databases">
        <authorList>
            <person name="Swart Estienne"/>
        </authorList>
    </citation>
    <scope>NUCLEOTIDE SEQUENCE [LARGE SCALE GENOMIC DNA]</scope>
    <source>
        <strain evidence="14 15">130c</strain>
    </source>
</reference>
<evidence type="ECO:0000256" key="1">
    <source>
        <dbReference type="ARBA" id="ARBA00004496"/>
    </source>
</evidence>
<dbReference type="InterPro" id="IPR006195">
    <property type="entry name" value="aa-tRNA-synth_II"/>
</dbReference>
<dbReference type="Gene3D" id="3.30.930.10">
    <property type="entry name" value="Bira Bifunctional Protein, Domain 2"/>
    <property type="match status" value="1"/>
</dbReference>
<dbReference type="InParanoid" id="A0A078B2L2"/>
<dbReference type="CDD" id="cd00774">
    <property type="entry name" value="GlyRS-like_core"/>
    <property type="match status" value="1"/>
</dbReference>
<dbReference type="SUPFAM" id="SSF55681">
    <property type="entry name" value="Class II aaRS and biotin synthetases"/>
    <property type="match status" value="1"/>
</dbReference>
<proteinExistence type="inferred from homology"/>
<keyword evidence="11" id="KW-0030">Aminoacyl-tRNA synthetase</keyword>
<dbReference type="Gene3D" id="3.40.50.800">
    <property type="entry name" value="Anticodon-binding domain"/>
    <property type="match status" value="1"/>
</dbReference>
<evidence type="ECO:0000256" key="7">
    <source>
        <dbReference type="ARBA" id="ARBA00022679"/>
    </source>
</evidence>
<dbReference type="Gene3D" id="3.30.720.200">
    <property type="match status" value="1"/>
</dbReference>
<organism evidence="14 15">
    <name type="scientific">Stylonychia lemnae</name>
    <name type="common">Ciliate</name>
    <dbReference type="NCBI Taxonomy" id="5949"/>
    <lineage>
        <taxon>Eukaryota</taxon>
        <taxon>Sar</taxon>
        <taxon>Alveolata</taxon>
        <taxon>Ciliophora</taxon>
        <taxon>Intramacronucleata</taxon>
        <taxon>Spirotrichea</taxon>
        <taxon>Stichotrichia</taxon>
        <taxon>Sporadotrichida</taxon>
        <taxon>Oxytrichidae</taxon>
        <taxon>Stylonychinae</taxon>
        <taxon>Stylonychia</taxon>
    </lineage>
</organism>
<dbReference type="OrthoDB" id="57698at2759"/>
<keyword evidence="9" id="KW-0067">ATP-binding</keyword>
<evidence type="ECO:0000256" key="4">
    <source>
        <dbReference type="ARBA" id="ARBA00012829"/>
    </source>
</evidence>
<dbReference type="EMBL" id="CCKQ01015629">
    <property type="protein sequence ID" value="CDW87462.1"/>
    <property type="molecule type" value="Genomic_DNA"/>
</dbReference>
<keyword evidence="7" id="KW-0808">Transferase</keyword>
<dbReference type="NCBIfam" id="NF003211">
    <property type="entry name" value="PRK04173.1"/>
    <property type="match status" value="1"/>
</dbReference>
<dbReference type="InterPro" id="IPR027031">
    <property type="entry name" value="Gly-tRNA_synthase/POLG2"/>
</dbReference>
<evidence type="ECO:0000256" key="8">
    <source>
        <dbReference type="ARBA" id="ARBA00022741"/>
    </source>
</evidence>
<evidence type="ECO:0000259" key="13">
    <source>
        <dbReference type="PROSITE" id="PS50862"/>
    </source>
</evidence>
<gene>
    <name evidence="14" type="primary">Contig12222.g13060</name>
    <name evidence="14" type="ORF">STYLEM_16567</name>
</gene>
<evidence type="ECO:0000256" key="9">
    <source>
        <dbReference type="ARBA" id="ARBA00022840"/>
    </source>
</evidence>
<evidence type="ECO:0000256" key="3">
    <source>
        <dbReference type="ARBA" id="ARBA00011738"/>
    </source>
</evidence>
<feature type="domain" description="Aminoacyl-transfer RNA synthetases class-II family profile" evidence="13">
    <location>
        <begin position="150"/>
        <end position="403"/>
    </location>
</feature>
<dbReference type="GO" id="GO:0004820">
    <property type="term" value="F:glycine-tRNA ligase activity"/>
    <property type="evidence" value="ECO:0007669"/>
    <property type="project" value="UniProtKB-EC"/>
</dbReference>
<dbReference type="InterPro" id="IPR004154">
    <property type="entry name" value="Anticodon-bd"/>
</dbReference>
<evidence type="ECO:0000313" key="15">
    <source>
        <dbReference type="Proteomes" id="UP000039865"/>
    </source>
</evidence>
<evidence type="ECO:0000256" key="12">
    <source>
        <dbReference type="ARBA" id="ARBA00030057"/>
    </source>
</evidence>
<dbReference type="InterPro" id="IPR045864">
    <property type="entry name" value="aa-tRNA-synth_II/BPL/LPL"/>
</dbReference>
<sequence length="629" mass="72260">MVESTLQVDYVKKYNRVKCEDLLKRKFFYVPSFEIYGGVAGLYDYGPLGSQLKSNVEQQWRQHFVLEEDMLEVTCSNLTLDEVLKTSGHVDKFADFMVKDTKTGTCHRADKLIEEHITKVLGKKKDMKQEEKLNLLKLQDDAGSMGPAQLDETIKQLGIKAPDTNNELSEAQPFNLMFETLIGPTGQLKGYLRPETAQGIFINFRRLLEFNNGRMPFAAAQIGLGYRNEIHPKQGLLRVREFTMAEIEHFVDPTNKQHHKFNRVKDMRLPLYSSDNQIQNTRVIIRDLSLGDAVAQQVINNETLAYFMARTYQFLMSVGIKDEAIRFRQHRPDEMAHYAQDCWDAEVETSYGWIEIAGHADRSCFDLTRHSARTKTELVAARYLKEPKPIKLVKHTVNSKEVGKVFKQDSKAIKEYIDEAPEERKQQLLAEMNENNQISIKVNDKDFVLTKDHVTFEVIDKILQEEKYVPSVIEPSFGIGRIVYCIFEHCFKQRAEDAQRTYFTFPPLIAPVKCSILPLMDKPDLNRFVQDIKSMLTRAGVSSKIDDSGQTIGKRYARTDECGIPFAITVDFDTLTEESVTLRDLHTMKQVRMKITDLPSNITQLSYGIKTWDEVLQQYPLFQSGAAAE</sequence>
<dbReference type="GO" id="GO:0005524">
    <property type="term" value="F:ATP binding"/>
    <property type="evidence" value="ECO:0007669"/>
    <property type="project" value="UniProtKB-KW"/>
</dbReference>
<dbReference type="InterPro" id="IPR033731">
    <property type="entry name" value="GlyRS-like_core"/>
</dbReference>
<comment type="subunit">
    <text evidence="3">Homodimer.</text>
</comment>
<dbReference type="PANTHER" id="PTHR10745">
    <property type="entry name" value="GLYCYL-TRNA SYNTHETASE/DNA POLYMERASE SUBUNIT GAMMA-2"/>
    <property type="match status" value="1"/>
</dbReference>
<comment type="similarity">
    <text evidence="2">Belongs to the class-II aminoacyl-tRNA synthetase family.</text>
</comment>
<dbReference type="CDD" id="cd00858">
    <property type="entry name" value="GlyRS_anticodon"/>
    <property type="match status" value="1"/>
</dbReference>
<evidence type="ECO:0000256" key="2">
    <source>
        <dbReference type="ARBA" id="ARBA00008226"/>
    </source>
</evidence>
<dbReference type="GO" id="GO:0005739">
    <property type="term" value="C:mitochondrion"/>
    <property type="evidence" value="ECO:0007669"/>
    <property type="project" value="TreeGrafter"/>
</dbReference>
<dbReference type="NCBIfam" id="TIGR00389">
    <property type="entry name" value="glyS_dimeric"/>
    <property type="match status" value="1"/>
</dbReference>
<keyword evidence="15" id="KW-1185">Reference proteome</keyword>
<dbReference type="FunFam" id="3.30.720.200:FF:000001">
    <property type="entry name" value="Glycine--tRNA ligase 2"/>
    <property type="match status" value="1"/>
</dbReference>
<dbReference type="PROSITE" id="PS50862">
    <property type="entry name" value="AA_TRNA_LIGASE_II"/>
    <property type="match status" value="1"/>
</dbReference>
<name>A0A078B2L2_STYLE</name>
<evidence type="ECO:0000256" key="5">
    <source>
        <dbReference type="ARBA" id="ARBA00022490"/>
    </source>
</evidence>
<dbReference type="EC" id="6.1.1.14" evidence="4"/>
<dbReference type="SUPFAM" id="SSF52954">
    <property type="entry name" value="Class II aaRS ABD-related"/>
    <property type="match status" value="1"/>
</dbReference>
<keyword evidence="8" id="KW-0547">Nucleotide-binding</keyword>